<feature type="domain" description="Methyltransferase small" evidence="1">
    <location>
        <begin position="23"/>
        <end position="161"/>
    </location>
</feature>
<dbReference type="CDD" id="cd02440">
    <property type="entry name" value="AdoMet_MTases"/>
    <property type="match status" value="1"/>
</dbReference>
<dbReference type="RefSeq" id="WP_146808622.1">
    <property type="nucleotide sequence ID" value="NZ_BJXX01000037.1"/>
</dbReference>
<dbReference type="Pfam" id="PF05175">
    <property type="entry name" value="MTS"/>
    <property type="match status" value="1"/>
</dbReference>
<accession>A0A511V6K2</accession>
<evidence type="ECO:0000313" key="2">
    <source>
        <dbReference type="EMBL" id="GEN33333.1"/>
    </source>
</evidence>
<dbReference type="SUPFAM" id="SSF53335">
    <property type="entry name" value="S-adenosyl-L-methionine-dependent methyltransferases"/>
    <property type="match status" value="1"/>
</dbReference>
<dbReference type="OrthoDB" id="9805585at2"/>
<dbReference type="Proteomes" id="UP000321157">
    <property type="component" value="Unassembled WGS sequence"/>
</dbReference>
<comment type="caution">
    <text evidence="2">The sequence shown here is derived from an EMBL/GenBank/DDBJ whole genome shotgun (WGS) entry which is preliminary data.</text>
</comment>
<evidence type="ECO:0000313" key="3">
    <source>
        <dbReference type="Proteomes" id="UP000321157"/>
    </source>
</evidence>
<proteinExistence type="predicted"/>
<sequence>MDKVLFLKSFLRSPLQVASVIPSSRFLVNHIVRHINEIGPVTAAELGAGTGVLTRALVHNCPSIKSLVVFENEENLKHHLRNEFRQVPVYADAFTLSEVLQEQNTGQLDCIISALPVSWFSKEQNEQLIEMIYSCLKPGGYFIMFQFSLQMRKYLRAVFDDIIIKYVPLNFLPAFVYYCRKT</sequence>
<evidence type="ECO:0000259" key="1">
    <source>
        <dbReference type="Pfam" id="PF05175"/>
    </source>
</evidence>
<dbReference type="InterPro" id="IPR029063">
    <property type="entry name" value="SAM-dependent_MTases_sf"/>
</dbReference>
<gene>
    <name evidence="2" type="ORF">ADA01nite_07930</name>
</gene>
<protein>
    <recommendedName>
        <fullName evidence="1">Methyltransferase small domain-containing protein</fullName>
    </recommendedName>
</protein>
<dbReference type="Gene3D" id="3.40.50.150">
    <property type="entry name" value="Vaccinia Virus protein VP39"/>
    <property type="match status" value="1"/>
</dbReference>
<dbReference type="InterPro" id="IPR007848">
    <property type="entry name" value="Small_mtfrase_dom"/>
</dbReference>
<keyword evidence="3" id="KW-1185">Reference proteome</keyword>
<dbReference type="AlphaFoldDB" id="A0A511V6K2"/>
<dbReference type="EMBL" id="BJXX01000037">
    <property type="protein sequence ID" value="GEN33333.1"/>
    <property type="molecule type" value="Genomic_DNA"/>
</dbReference>
<reference evidence="2 3" key="1">
    <citation type="submission" date="2019-07" db="EMBL/GenBank/DDBJ databases">
        <title>Whole genome shotgun sequence of Aneurinibacillus danicus NBRC 102444.</title>
        <authorList>
            <person name="Hosoyama A."/>
            <person name="Uohara A."/>
            <person name="Ohji S."/>
            <person name="Ichikawa N."/>
        </authorList>
    </citation>
    <scope>NUCLEOTIDE SEQUENCE [LARGE SCALE GENOMIC DNA]</scope>
    <source>
        <strain evidence="2 3">NBRC 102444</strain>
    </source>
</reference>
<organism evidence="2 3">
    <name type="scientific">Aneurinibacillus danicus</name>
    <dbReference type="NCBI Taxonomy" id="267746"/>
    <lineage>
        <taxon>Bacteria</taxon>
        <taxon>Bacillati</taxon>
        <taxon>Bacillota</taxon>
        <taxon>Bacilli</taxon>
        <taxon>Bacillales</taxon>
        <taxon>Paenibacillaceae</taxon>
        <taxon>Aneurinibacillus group</taxon>
        <taxon>Aneurinibacillus</taxon>
    </lineage>
</organism>
<name>A0A511V6K2_9BACL</name>